<proteinExistence type="predicted"/>
<gene>
    <name evidence="2" type="ORF">RFM27_26645</name>
</gene>
<feature type="transmembrane region" description="Helical" evidence="1">
    <location>
        <begin position="43"/>
        <end position="66"/>
    </location>
</feature>
<evidence type="ECO:0000313" key="3">
    <source>
        <dbReference type="Proteomes" id="UP001271780"/>
    </source>
</evidence>
<evidence type="ECO:0000313" key="2">
    <source>
        <dbReference type="EMBL" id="MDX8475669.1"/>
    </source>
</evidence>
<reference evidence="2 3" key="1">
    <citation type="submission" date="2023-08" db="EMBL/GenBank/DDBJ databases">
        <title>Implementing the SeqCode for naming new Mesorhizobium species isolated from Vachellia karroo root nodules.</title>
        <authorList>
            <person name="Van Lill M."/>
        </authorList>
    </citation>
    <scope>NUCLEOTIDE SEQUENCE [LARGE SCALE GENOMIC DNA]</scope>
    <source>
        <strain evidence="2 3">VK23A</strain>
    </source>
</reference>
<keyword evidence="3" id="KW-1185">Reference proteome</keyword>
<keyword evidence="1" id="KW-0472">Membrane</keyword>
<protein>
    <submittedName>
        <fullName evidence="2">Flp family type IVb pilin</fullName>
    </submittedName>
</protein>
<sequence>MGFIPWLCLVGFKPPKGEIGMKKLMTMARQFRDDENGAAMVEYSILIGIIAVAAIGFIIGIGAWVTGRFSGLCSAMNNSGIGTCASGAGS</sequence>
<keyword evidence="1" id="KW-1133">Transmembrane helix</keyword>
<dbReference type="EMBL" id="JAVIIZ010000022">
    <property type="protein sequence ID" value="MDX8475669.1"/>
    <property type="molecule type" value="Genomic_DNA"/>
</dbReference>
<accession>A0ABU4XLQ6</accession>
<keyword evidence="1" id="KW-0812">Transmembrane</keyword>
<organism evidence="2 3">
    <name type="scientific">Mesorhizobium dulcispinae</name>
    <dbReference type="NCBI Taxonomy" id="3072316"/>
    <lineage>
        <taxon>Bacteria</taxon>
        <taxon>Pseudomonadati</taxon>
        <taxon>Pseudomonadota</taxon>
        <taxon>Alphaproteobacteria</taxon>
        <taxon>Hyphomicrobiales</taxon>
        <taxon>Phyllobacteriaceae</taxon>
        <taxon>Mesorhizobium</taxon>
    </lineage>
</organism>
<evidence type="ECO:0000256" key="1">
    <source>
        <dbReference type="SAM" id="Phobius"/>
    </source>
</evidence>
<dbReference type="RefSeq" id="WP_320318471.1">
    <property type="nucleotide sequence ID" value="NZ_JAVIIX010000021.1"/>
</dbReference>
<name>A0ABU4XLQ6_9HYPH</name>
<dbReference type="Proteomes" id="UP001271780">
    <property type="component" value="Unassembled WGS sequence"/>
</dbReference>
<comment type="caution">
    <text evidence="2">The sequence shown here is derived from an EMBL/GenBank/DDBJ whole genome shotgun (WGS) entry which is preliminary data.</text>
</comment>